<proteinExistence type="predicted"/>
<dbReference type="InterPro" id="IPR056906">
    <property type="entry name" value="ORF2/G2P_dom"/>
</dbReference>
<feature type="domain" description="Replication-associated protein ORF2/G2P" evidence="1">
    <location>
        <begin position="67"/>
        <end position="174"/>
    </location>
</feature>
<accession>A0A976R7S0</accession>
<sequence>MCLYPIFIKNKKYLPNKKNGGFPPACEDYRTRFIPAECGECYECRKKKQREWCVRMLEELKENPNAYFWSLTIDDKNFNKLKKEAKCKDVNIIAKLAVRRLLERCRKLTGKSIKHWFITELGHENTKRLHLHGFTWGIATRNVIAECWKYGFVYCGDYVNSRTVFYVTKYMLKKDKKNADFKGKVFASAGIGANFYNKNDAYEKQLNHDGSFKDYYRLQDGRKIALPKYFKNKILSEDERERLWIKKLDKGEKWVMGEKCTTEEEYMKALEYHAARCREIHGDKARESKKLASIPDVSPINGRGSDENCESDLFNIEECLLYSDNYVPF</sequence>
<name>A0A976R7S0_9VIRU</name>
<dbReference type="Pfam" id="PF23343">
    <property type="entry name" value="REP_ORF2-G2P"/>
    <property type="match status" value="1"/>
</dbReference>
<dbReference type="EMBL" id="OM869650">
    <property type="protein sequence ID" value="UPW41697.1"/>
    <property type="molecule type" value="Genomic_DNA"/>
</dbReference>
<organism evidence="2">
    <name type="scientific">Peromfec virus RodF8_19</name>
    <dbReference type="NCBI Taxonomy" id="2929361"/>
    <lineage>
        <taxon>Viruses</taxon>
        <taxon>Monodnaviria</taxon>
        <taxon>Sangervirae</taxon>
        <taxon>Phixviricota</taxon>
        <taxon>Malgrandaviricetes</taxon>
        <taxon>Petitvirales</taxon>
        <taxon>Microviridae</taxon>
    </lineage>
</organism>
<protein>
    <submittedName>
        <fullName evidence="2">Replication initiator protein</fullName>
    </submittedName>
</protein>
<evidence type="ECO:0000313" key="2">
    <source>
        <dbReference type="EMBL" id="UPW41697.1"/>
    </source>
</evidence>
<reference evidence="2" key="1">
    <citation type="submission" date="2022-02" db="EMBL/GenBank/DDBJ databases">
        <title>Towards deciphering the DNA virus diversity associated with rodent species in the families Cricetidae and Heteromyidae.</title>
        <authorList>
            <person name="Lund M."/>
            <person name="Larsen B.B."/>
            <person name="Gryseels S."/>
            <person name="Kraberger S."/>
            <person name="Rowsey D.M."/>
            <person name="Steger L."/>
            <person name="Yule K.M."/>
            <person name="Upham N.S."/>
            <person name="Worobey M."/>
            <person name="Van Doorslaer K."/>
            <person name="Varsani A."/>
        </authorList>
    </citation>
    <scope>NUCLEOTIDE SEQUENCE</scope>
    <source>
        <strain evidence="2">NeonRodF8_19</strain>
    </source>
</reference>
<evidence type="ECO:0000259" key="1">
    <source>
        <dbReference type="Pfam" id="PF23343"/>
    </source>
</evidence>